<dbReference type="VEuPathDB" id="FungiDB:FOC1_g10010677"/>
<dbReference type="AlphaFoldDB" id="A0A2H3SQ15"/>
<evidence type="ECO:0000313" key="1">
    <source>
        <dbReference type="EMBL" id="SCO78241.1"/>
    </source>
</evidence>
<dbReference type="VEuPathDB" id="FungiDB:FOZG_10561"/>
<sequence>MTSITCKLTESPDTADQGCTYDELLQAAQADCPRCTFVLKCIRTGAAHIEVGDILQVAASSDGYVKIHWSGGEISLEVFNEHGKSLSSKLLDDEGSRRSFSLKYRIILT</sequence>
<evidence type="ECO:0000313" key="2">
    <source>
        <dbReference type="Proteomes" id="UP000219369"/>
    </source>
</evidence>
<organism evidence="1 2">
    <name type="scientific">Fusarium oxysporum</name>
    <name type="common">Fusarium vascular wilt</name>
    <dbReference type="NCBI Taxonomy" id="5507"/>
    <lineage>
        <taxon>Eukaryota</taxon>
        <taxon>Fungi</taxon>
        <taxon>Dikarya</taxon>
        <taxon>Ascomycota</taxon>
        <taxon>Pezizomycotina</taxon>
        <taxon>Sordariomycetes</taxon>
        <taxon>Hypocreomycetidae</taxon>
        <taxon>Hypocreales</taxon>
        <taxon>Nectriaceae</taxon>
        <taxon>Fusarium</taxon>
        <taxon>Fusarium oxysporum species complex</taxon>
    </lineage>
</organism>
<reference evidence="2" key="1">
    <citation type="submission" date="2016-09" db="EMBL/GenBank/DDBJ databases">
        <authorList>
            <person name="Guldener U."/>
        </authorList>
    </citation>
    <scope>NUCLEOTIDE SEQUENCE [LARGE SCALE GENOMIC DNA]</scope>
    <source>
        <strain evidence="2">V64-1</strain>
    </source>
</reference>
<dbReference type="VEuPathDB" id="FungiDB:FOXG_04855"/>
<dbReference type="VEuPathDB" id="FungiDB:FOMG_06162"/>
<gene>
    <name evidence="1" type="ORF">FRV6_02454</name>
</gene>
<name>A0A2H3SQ15_FUSOX</name>
<protein>
    <submittedName>
        <fullName evidence="1">Uncharacterized protein</fullName>
    </submittedName>
</protein>
<accession>A0A2H3SQ15</accession>
<proteinExistence type="predicted"/>
<dbReference type="Proteomes" id="UP000219369">
    <property type="component" value="Unassembled WGS sequence"/>
</dbReference>
<dbReference type="EMBL" id="FMJY01000001">
    <property type="protein sequence ID" value="SCO78241.1"/>
    <property type="molecule type" value="Genomic_DNA"/>
</dbReference>